<keyword evidence="1" id="KW-0812">Transmembrane</keyword>
<evidence type="ECO:0000256" key="1">
    <source>
        <dbReference type="SAM" id="Phobius"/>
    </source>
</evidence>
<keyword evidence="1" id="KW-1133">Transmembrane helix</keyword>
<dbReference type="AlphaFoldDB" id="A0A5B7GKQ7"/>
<gene>
    <name evidence="2" type="ORF">E2C01_052131</name>
</gene>
<keyword evidence="3" id="KW-1185">Reference proteome</keyword>
<keyword evidence="1" id="KW-0472">Membrane</keyword>
<protein>
    <submittedName>
        <fullName evidence="2">Uncharacterized protein</fullName>
    </submittedName>
</protein>
<comment type="caution">
    <text evidence="2">The sequence shown here is derived from an EMBL/GenBank/DDBJ whole genome shotgun (WGS) entry which is preliminary data.</text>
</comment>
<evidence type="ECO:0000313" key="3">
    <source>
        <dbReference type="Proteomes" id="UP000324222"/>
    </source>
</evidence>
<reference evidence="2 3" key="1">
    <citation type="submission" date="2019-05" db="EMBL/GenBank/DDBJ databases">
        <title>Another draft genome of Portunus trituberculatus and its Hox gene families provides insights of decapod evolution.</title>
        <authorList>
            <person name="Jeong J.-H."/>
            <person name="Song I."/>
            <person name="Kim S."/>
            <person name="Choi T."/>
            <person name="Kim D."/>
            <person name="Ryu S."/>
            <person name="Kim W."/>
        </authorList>
    </citation>
    <scope>NUCLEOTIDE SEQUENCE [LARGE SCALE GENOMIC DNA]</scope>
    <source>
        <tissue evidence="2">Muscle</tissue>
    </source>
</reference>
<sequence>MTVEVPYYSLCRFLEDCRHLPKRWSDLSAIARTLVPRSPAGPSLPQVNPTVAVVVVVEVVMVVVLVLLENSST</sequence>
<name>A0A5B7GKQ7_PORTR</name>
<evidence type="ECO:0000313" key="2">
    <source>
        <dbReference type="EMBL" id="MPC58136.1"/>
    </source>
</evidence>
<feature type="transmembrane region" description="Helical" evidence="1">
    <location>
        <begin position="47"/>
        <end position="68"/>
    </location>
</feature>
<accession>A0A5B7GKQ7</accession>
<proteinExistence type="predicted"/>
<dbReference type="EMBL" id="VSRR010015409">
    <property type="protein sequence ID" value="MPC58136.1"/>
    <property type="molecule type" value="Genomic_DNA"/>
</dbReference>
<dbReference type="Proteomes" id="UP000324222">
    <property type="component" value="Unassembled WGS sequence"/>
</dbReference>
<organism evidence="2 3">
    <name type="scientific">Portunus trituberculatus</name>
    <name type="common">Swimming crab</name>
    <name type="synonym">Neptunus trituberculatus</name>
    <dbReference type="NCBI Taxonomy" id="210409"/>
    <lineage>
        <taxon>Eukaryota</taxon>
        <taxon>Metazoa</taxon>
        <taxon>Ecdysozoa</taxon>
        <taxon>Arthropoda</taxon>
        <taxon>Crustacea</taxon>
        <taxon>Multicrustacea</taxon>
        <taxon>Malacostraca</taxon>
        <taxon>Eumalacostraca</taxon>
        <taxon>Eucarida</taxon>
        <taxon>Decapoda</taxon>
        <taxon>Pleocyemata</taxon>
        <taxon>Brachyura</taxon>
        <taxon>Eubrachyura</taxon>
        <taxon>Portunoidea</taxon>
        <taxon>Portunidae</taxon>
        <taxon>Portuninae</taxon>
        <taxon>Portunus</taxon>
    </lineage>
</organism>